<comment type="caution">
    <text evidence="1">The sequence shown here is derived from an EMBL/GenBank/DDBJ whole genome shotgun (WGS) entry which is preliminary data.</text>
</comment>
<evidence type="ECO:0008006" key="3">
    <source>
        <dbReference type="Google" id="ProtNLM"/>
    </source>
</evidence>
<evidence type="ECO:0000313" key="2">
    <source>
        <dbReference type="Proteomes" id="UP000030595"/>
    </source>
</evidence>
<organism evidence="1 2">
    <name type="scientific">Ureibacillus massiliensis 4400831 = CIP 108448 = CCUG 49529</name>
    <dbReference type="NCBI Taxonomy" id="1211035"/>
    <lineage>
        <taxon>Bacteria</taxon>
        <taxon>Bacillati</taxon>
        <taxon>Bacillota</taxon>
        <taxon>Bacilli</taxon>
        <taxon>Bacillales</taxon>
        <taxon>Caryophanaceae</taxon>
        <taxon>Ureibacillus</taxon>
    </lineage>
</organism>
<accession>A0A0A3J4R5</accession>
<evidence type="ECO:0000313" key="1">
    <source>
        <dbReference type="EMBL" id="KGR92019.1"/>
    </source>
</evidence>
<sequence length="80" mass="9272">MSDRRENGRNSAKTFRRGRALAFYEKLMVKRDTLKKQLASPEYQSIQTVIAGELKATESIMDDFKAAFELDELSLEMHEE</sequence>
<dbReference type="eggNOG" id="ENOG5032Z8G">
    <property type="taxonomic scope" value="Bacteria"/>
</dbReference>
<protein>
    <recommendedName>
        <fullName evidence="3">2-keto-3-deoxygluconate kinase</fullName>
    </recommendedName>
</protein>
<gene>
    <name evidence="1" type="ORF">CD30_03700</name>
</gene>
<dbReference type="EMBL" id="JPVQ01000003">
    <property type="protein sequence ID" value="KGR92019.1"/>
    <property type="molecule type" value="Genomic_DNA"/>
</dbReference>
<dbReference type="Proteomes" id="UP000030595">
    <property type="component" value="Unassembled WGS sequence"/>
</dbReference>
<reference evidence="1 2" key="1">
    <citation type="submission" date="2014-02" db="EMBL/GenBank/DDBJ databases">
        <title>Draft genome sequence of Lysinibacillus massiliensis CCUG 49529.</title>
        <authorList>
            <person name="Zhang F."/>
            <person name="Wang G."/>
            <person name="Zhang L."/>
        </authorList>
    </citation>
    <scope>NUCLEOTIDE SEQUENCE [LARGE SCALE GENOMIC DNA]</scope>
    <source>
        <strain evidence="1 2">CCUG 49529</strain>
    </source>
</reference>
<dbReference type="OrthoDB" id="2617663at2"/>
<name>A0A0A3J4R5_9BACL</name>
<keyword evidence="2" id="KW-1185">Reference proteome</keyword>
<dbReference type="AlphaFoldDB" id="A0A0A3J4R5"/>
<proteinExistence type="predicted"/>